<dbReference type="GO" id="GO:0052929">
    <property type="term" value="F:ATP:3'-cytidine-cytidine-tRNA adenylyltransferase activity"/>
    <property type="evidence" value="ECO:0007669"/>
    <property type="project" value="TreeGrafter"/>
</dbReference>
<accession>G0UU48</accession>
<dbReference type="SUPFAM" id="SSF81891">
    <property type="entry name" value="Poly A polymerase C-terminal region-like"/>
    <property type="match status" value="1"/>
</dbReference>
<dbReference type="AlphaFoldDB" id="G0UU48"/>
<dbReference type="Gene3D" id="1.10.3090.10">
    <property type="entry name" value="cca-adding enzyme, domain 2"/>
    <property type="match status" value="1"/>
</dbReference>
<evidence type="ECO:0000256" key="1">
    <source>
        <dbReference type="ARBA" id="ARBA00007265"/>
    </source>
</evidence>
<reference evidence="8" key="1">
    <citation type="journal article" date="2012" name="Proc. Natl. Acad. Sci. U.S.A.">
        <title>Antigenic diversity is generated by distinct evolutionary mechanisms in African trypanosome species.</title>
        <authorList>
            <person name="Jackson A.P."/>
            <person name="Berry A."/>
            <person name="Aslett M."/>
            <person name="Allison H.C."/>
            <person name="Burton P."/>
            <person name="Vavrova-Anderson J."/>
            <person name="Brown R."/>
            <person name="Browne H."/>
            <person name="Corton N."/>
            <person name="Hauser H."/>
            <person name="Gamble J."/>
            <person name="Gilderthorp R."/>
            <person name="Marcello L."/>
            <person name="McQuillan J."/>
            <person name="Otto T.D."/>
            <person name="Quail M.A."/>
            <person name="Sanders M.J."/>
            <person name="van Tonder A."/>
            <person name="Ginger M.L."/>
            <person name="Field M.C."/>
            <person name="Barry J.D."/>
            <person name="Hertz-Fowler C."/>
            <person name="Berriman M."/>
        </authorList>
    </citation>
    <scope>NUCLEOTIDE SEQUENCE</scope>
    <source>
        <strain evidence="8">IL3000</strain>
    </source>
</reference>
<comment type="similarity">
    <text evidence="1 5">Belongs to the tRNA nucleotidyltransferase/poly(A) polymerase family.</text>
</comment>
<feature type="domain" description="tRNA nucleotidyltransferase/poly(A) polymerase RNA and SrmB- binding" evidence="7">
    <location>
        <begin position="232"/>
        <end position="268"/>
    </location>
</feature>
<evidence type="ECO:0000256" key="4">
    <source>
        <dbReference type="ARBA" id="ARBA00022884"/>
    </source>
</evidence>
<dbReference type="PANTHER" id="PTHR13734">
    <property type="entry name" value="TRNA-NUCLEOTIDYLTRANSFERASE"/>
    <property type="match status" value="1"/>
</dbReference>
<evidence type="ECO:0000256" key="2">
    <source>
        <dbReference type="ARBA" id="ARBA00022679"/>
    </source>
</evidence>
<dbReference type="InterPro" id="IPR032828">
    <property type="entry name" value="PolyA_RNA-bd"/>
</dbReference>
<dbReference type="Pfam" id="PF01743">
    <property type="entry name" value="PolyA_pol"/>
    <property type="match status" value="1"/>
</dbReference>
<keyword evidence="2 5" id="KW-0808">Transferase</keyword>
<proteinExistence type="inferred from homology"/>
<dbReference type="GO" id="GO:0001680">
    <property type="term" value="P:tRNA 3'-terminal CCA addition"/>
    <property type="evidence" value="ECO:0007669"/>
    <property type="project" value="TreeGrafter"/>
</dbReference>
<sequence>MNLPRKVTLNKPILGSHLKIFEFLLRVNEERNINATLRVAGGWVRDSLLGLHSQDIDIAIESPTHMPVSGEAFAREVASYQESLGLKARTVSVIRVNPELSKHIETATVCVYDTPVEFCALRHDEYTNPDSRIPAVRPATAMEDAMRRDYTINALFYNLHTKEVEDYVTGLEDLAHRVLRCPLDPRETFSDDPLRLLRGIRFVGQLGELGFVLDEVTLSCVDDDLLQKVAVKVSRERIGKEVAKMLSGPFPERCVEIMYKLSILQEILLVEIYFKSGKKGQSTAEVERMEYLARGGEAAGRGVELVMLLCRTLVPLFSRSGSQIHLAQDSSDRLVSMVFVCCLGFYRGVDRDQIERRLYALCVNGLKLPVSLLNAVCRMVMCYNTLKREQLSLSDITEGTISREAKLAIFSGLYELNDKRIMPSAFNVVFAAYFLVECRSDLLSSSNVGEAAHTIDRLLLILGREPGLLDAFSRPLPVKGNELAKMFPLEPQQIGPALLELRRNFMLYPNSTRDDVVQWLQRDAP</sequence>
<protein>
    <submittedName>
        <fullName evidence="8">Putative tRNA nucleotidyltransferase</fullName>
    </submittedName>
</protein>
<evidence type="ECO:0000259" key="6">
    <source>
        <dbReference type="Pfam" id="PF01743"/>
    </source>
</evidence>
<dbReference type="InterPro" id="IPR002646">
    <property type="entry name" value="PolA_pol_head_dom"/>
</dbReference>
<dbReference type="EMBL" id="HE575322">
    <property type="protein sequence ID" value="CCC92912.1"/>
    <property type="molecule type" value="Genomic_DNA"/>
</dbReference>
<dbReference type="GO" id="GO:0000166">
    <property type="term" value="F:nucleotide binding"/>
    <property type="evidence" value="ECO:0007669"/>
    <property type="project" value="UniProtKB-KW"/>
</dbReference>
<keyword evidence="4 5" id="KW-0694">RNA-binding</keyword>
<dbReference type="SUPFAM" id="SSF81301">
    <property type="entry name" value="Nucleotidyltransferase"/>
    <property type="match status" value="1"/>
</dbReference>
<gene>
    <name evidence="8" type="ORF">TCIL3000_9_3090</name>
</gene>
<evidence type="ECO:0000256" key="5">
    <source>
        <dbReference type="RuleBase" id="RU003953"/>
    </source>
</evidence>
<name>G0UU48_TRYCI</name>
<evidence type="ECO:0000259" key="7">
    <source>
        <dbReference type="Pfam" id="PF12627"/>
    </source>
</evidence>
<dbReference type="PANTHER" id="PTHR13734:SF5">
    <property type="entry name" value="CCA TRNA NUCLEOTIDYLTRANSFERASE, MITOCHONDRIAL"/>
    <property type="match status" value="1"/>
</dbReference>
<evidence type="ECO:0000313" key="8">
    <source>
        <dbReference type="EMBL" id="CCC92912.1"/>
    </source>
</evidence>
<dbReference type="VEuPathDB" id="TriTrypDB:TcIL3000_9_3090"/>
<dbReference type="Gene3D" id="3.30.460.10">
    <property type="entry name" value="Beta Polymerase, domain 2"/>
    <property type="match status" value="1"/>
</dbReference>
<dbReference type="Pfam" id="PF12627">
    <property type="entry name" value="PolyA_pol_RNAbd"/>
    <property type="match status" value="1"/>
</dbReference>
<evidence type="ECO:0000256" key="3">
    <source>
        <dbReference type="ARBA" id="ARBA00022741"/>
    </source>
</evidence>
<dbReference type="CDD" id="cd05398">
    <property type="entry name" value="NT_ClassII-CCAase"/>
    <property type="match status" value="1"/>
</dbReference>
<keyword evidence="3" id="KW-0547">Nucleotide-binding</keyword>
<organism evidence="8">
    <name type="scientific">Trypanosoma congolense (strain IL3000)</name>
    <dbReference type="NCBI Taxonomy" id="1068625"/>
    <lineage>
        <taxon>Eukaryota</taxon>
        <taxon>Discoba</taxon>
        <taxon>Euglenozoa</taxon>
        <taxon>Kinetoplastea</taxon>
        <taxon>Metakinetoplastina</taxon>
        <taxon>Trypanosomatida</taxon>
        <taxon>Trypanosomatidae</taxon>
        <taxon>Trypanosoma</taxon>
        <taxon>Nannomonas</taxon>
    </lineage>
</organism>
<dbReference type="GO" id="GO:0052927">
    <property type="term" value="F:CC tRNA cytidylyltransferase activity"/>
    <property type="evidence" value="ECO:0007669"/>
    <property type="project" value="TreeGrafter"/>
</dbReference>
<dbReference type="GO" id="GO:0003723">
    <property type="term" value="F:RNA binding"/>
    <property type="evidence" value="ECO:0007669"/>
    <property type="project" value="UniProtKB-KW"/>
</dbReference>
<dbReference type="InterPro" id="IPR043519">
    <property type="entry name" value="NT_sf"/>
</dbReference>
<feature type="domain" description="Poly A polymerase head" evidence="6">
    <location>
        <begin position="37"/>
        <end position="180"/>
    </location>
</feature>